<evidence type="ECO:0000256" key="1">
    <source>
        <dbReference type="SAM" id="Phobius"/>
    </source>
</evidence>
<reference evidence="2 3" key="1">
    <citation type="submission" date="2024-01" db="EMBL/GenBank/DDBJ databases">
        <title>Genome assemblies of Stephania.</title>
        <authorList>
            <person name="Yang L."/>
        </authorList>
    </citation>
    <scope>NUCLEOTIDE SEQUENCE [LARGE SCALE GENOMIC DNA]</scope>
    <source>
        <strain evidence="2">JXDWG</strain>
        <tissue evidence="2">Leaf</tissue>
    </source>
</reference>
<organism evidence="2 3">
    <name type="scientific">Stephania cephalantha</name>
    <dbReference type="NCBI Taxonomy" id="152367"/>
    <lineage>
        <taxon>Eukaryota</taxon>
        <taxon>Viridiplantae</taxon>
        <taxon>Streptophyta</taxon>
        <taxon>Embryophyta</taxon>
        <taxon>Tracheophyta</taxon>
        <taxon>Spermatophyta</taxon>
        <taxon>Magnoliopsida</taxon>
        <taxon>Ranunculales</taxon>
        <taxon>Menispermaceae</taxon>
        <taxon>Menispermoideae</taxon>
        <taxon>Cissampelideae</taxon>
        <taxon>Stephania</taxon>
    </lineage>
</organism>
<sequence length="107" mass="12572">MKMEVGFMGSSGDLCQGIDQRCELRGCVTGWQAYVNHLVTSWSCECVLDRIQICSRVREMGQYWEIYYGLWSDLPSRTFEGVVLLMYIVLVTWHIWVSEILWDMHII</sequence>
<evidence type="ECO:0000313" key="3">
    <source>
        <dbReference type="Proteomes" id="UP001419268"/>
    </source>
</evidence>
<dbReference type="AlphaFoldDB" id="A0AAP0PFB3"/>
<keyword evidence="3" id="KW-1185">Reference proteome</keyword>
<feature type="transmembrane region" description="Helical" evidence="1">
    <location>
        <begin position="81"/>
        <end position="102"/>
    </location>
</feature>
<comment type="caution">
    <text evidence="2">The sequence shown here is derived from an EMBL/GenBank/DDBJ whole genome shotgun (WGS) entry which is preliminary data.</text>
</comment>
<gene>
    <name evidence="2" type="ORF">Scep_010525</name>
</gene>
<name>A0AAP0PFB3_9MAGN</name>
<proteinExistence type="predicted"/>
<accession>A0AAP0PFB3</accession>
<protein>
    <submittedName>
        <fullName evidence="2">Uncharacterized protein</fullName>
    </submittedName>
</protein>
<keyword evidence="1" id="KW-1133">Transmembrane helix</keyword>
<keyword evidence="1" id="KW-0812">Transmembrane</keyword>
<evidence type="ECO:0000313" key="2">
    <source>
        <dbReference type="EMBL" id="KAK9140844.1"/>
    </source>
</evidence>
<keyword evidence="1" id="KW-0472">Membrane</keyword>
<dbReference type="Proteomes" id="UP001419268">
    <property type="component" value="Unassembled WGS sequence"/>
</dbReference>
<dbReference type="EMBL" id="JBBNAG010000004">
    <property type="protein sequence ID" value="KAK9140844.1"/>
    <property type="molecule type" value="Genomic_DNA"/>
</dbReference>